<gene>
    <name evidence="7" type="ORF">NYR02_03495</name>
</gene>
<dbReference type="GO" id="GO:0015171">
    <property type="term" value="F:amino acid transmembrane transporter activity"/>
    <property type="evidence" value="ECO:0007669"/>
    <property type="project" value="TreeGrafter"/>
</dbReference>
<proteinExistence type="predicted"/>
<evidence type="ECO:0000313" key="7">
    <source>
        <dbReference type="EMBL" id="MCT7358085.1"/>
    </source>
</evidence>
<dbReference type="RefSeq" id="WP_260975007.1">
    <property type="nucleotide sequence ID" value="NZ_JAOANI010000012.1"/>
</dbReference>
<reference evidence="7" key="1">
    <citation type="journal article" date="2022" name="Front. Microbiol.">
        <title>Genome-based taxonomic rearrangement of Oceanobacter-related bacteria including the description of Thalassolituus hydrocarbonoclasticus sp. nov. and Thalassolituus pacificus sp. nov. and emended description of the genus Thalassolituus.</title>
        <authorList>
            <person name="Dong C."/>
            <person name="Wei L."/>
            <person name="Wang J."/>
            <person name="Lai Q."/>
            <person name="Huang Z."/>
            <person name="Shao Z."/>
        </authorList>
    </citation>
    <scope>NUCLEOTIDE SEQUENCE</scope>
    <source>
        <strain evidence="7">59MF3M-4</strain>
    </source>
</reference>
<dbReference type="Pfam" id="PF01810">
    <property type="entry name" value="LysE"/>
    <property type="match status" value="1"/>
</dbReference>
<evidence type="ECO:0000256" key="4">
    <source>
        <dbReference type="ARBA" id="ARBA00022989"/>
    </source>
</evidence>
<keyword evidence="8" id="KW-1185">Reference proteome</keyword>
<evidence type="ECO:0000313" key="8">
    <source>
        <dbReference type="Proteomes" id="UP001147830"/>
    </source>
</evidence>
<dbReference type="GO" id="GO:0005886">
    <property type="term" value="C:plasma membrane"/>
    <property type="evidence" value="ECO:0007669"/>
    <property type="project" value="UniProtKB-SubCell"/>
</dbReference>
<keyword evidence="2" id="KW-1003">Cell membrane</keyword>
<dbReference type="PANTHER" id="PTHR30086:SF21">
    <property type="entry name" value="TRANSPORT PROTEIN"/>
    <property type="match status" value="1"/>
</dbReference>
<evidence type="ECO:0000256" key="5">
    <source>
        <dbReference type="ARBA" id="ARBA00023136"/>
    </source>
</evidence>
<evidence type="ECO:0000256" key="2">
    <source>
        <dbReference type="ARBA" id="ARBA00022475"/>
    </source>
</evidence>
<feature type="transmembrane region" description="Helical" evidence="6">
    <location>
        <begin position="70"/>
        <end position="89"/>
    </location>
</feature>
<dbReference type="PANTHER" id="PTHR30086">
    <property type="entry name" value="ARGININE EXPORTER PROTEIN ARGO"/>
    <property type="match status" value="1"/>
</dbReference>
<dbReference type="InterPro" id="IPR001123">
    <property type="entry name" value="LeuE-type"/>
</dbReference>
<reference evidence="7" key="2">
    <citation type="submission" date="2022-08" db="EMBL/GenBank/DDBJ databases">
        <authorList>
            <person name="Dong C."/>
        </authorList>
    </citation>
    <scope>NUCLEOTIDE SEQUENCE</scope>
    <source>
        <strain evidence="7">59MF3M-4</strain>
    </source>
</reference>
<keyword evidence="5 6" id="KW-0472">Membrane</keyword>
<feature type="transmembrane region" description="Helical" evidence="6">
    <location>
        <begin position="42"/>
        <end position="63"/>
    </location>
</feature>
<accession>A0A9X3AQD9</accession>
<dbReference type="PIRSF" id="PIRSF006324">
    <property type="entry name" value="LeuE"/>
    <property type="match status" value="1"/>
</dbReference>
<evidence type="ECO:0000256" key="3">
    <source>
        <dbReference type="ARBA" id="ARBA00022692"/>
    </source>
</evidence>
<protein>
    <submittedName>
        <fullName evidence="7">LysE family transporter</fullName>
    </submittedName>
</protein>
<dbReference type="Proteomes" id="UP001147830">
    <property type="component" value="Unassembled WGS sequence"/>
</dbReference>
<dbReference type="EMBL" id="JAOANI010000012">
    <property type="protein sequence ID" value="MCT7358085.1"/>
    <property type="molecule type" value="Genomic_DNA"/>
</dbReference>
<feature type="transmembrane region" description="Helical" evidence="6">
    <location>
        <begin position="152"/>
        <end position="174"/>
    </location>
</feature>
<comment type="caution">
    <text evidence="7">The sequence shown here is derived from an EMBL/GenBank/DDBJ whole genome shotgun (WGS) entry which is preliminary data.</text>
</comment>
<name>A0A9X3AQD9_9GAMM</name>
<evidence type="ECO:0000256" key="1">
    <source>
        <dbReference type="ARBA" id="ARBA00004651"/>
    </source>
</evidence>
<keyword evidence="3 6" id="KW-0812">Transmembrane</keyword>
<evidence type="ECO:0000256" key="6">
    <source>
        <dbReference type="SAM" id="Phobius"/>
    </source>
</evidence>
<keyword evidence="4 6" id="KW-1133">Transmembrane helix</keyword>
<organism evidence="7 8">
    <name type="scientific">Thalassolituus pacificus</name>
    <dbReference type="NCBI Taxonomy" id="2975440"/>
    <lineage>
        <taxon>Bacteria</taxon>
        <taxon>Pseudomonadati</taxon>
        <taxon>Pseudomonadota</taxon>
        <taxon>Gammaproteobacteria</taxon>
        <taxon>Oceanospirillales</taxon>
        <taxon>Oceanospirillaceae</taxon>
        <taxon>Thalassolituus</taxon>
    </lineage>
</organism>
<dbReference type="AlphaFoldDB" id="A0A9X3AQD9"/>
<sequence length="210" mass="22350">MDLLQGLLLITSIHLLAAASPGPDFIFVSQQTLRHGRKAGLLSSLGISLGLSVHIAYSAVGLAALMANSAFALLILKIAGGCYLIYLGIQGLKSKAGSMDNAPTEAITAKPKTAARSIGAGFLCNALNPKAPVYFVSLFTLVLSSDMPLYQLAIYGVWIMLIQMAWFSAVVMMLSRPAVSVRFKRFGHWIDRILGGAMIALGVKLLASRQ</sequence>
<comment type="subcellular location">
    <subcellularLocation>
        <location evidence="1">Cell membrane</location>
        <topology evidence="1">Multi-pass membrane protein</topology>
    </subcellularLocation>
</comment>